<proteinExistence type="predicted"/>
<evidence type="ECO:0000313" key="1">
    <source>
        <dbReference type="EMBL" id="STF46218.1"/>
    </source>
</evidence>
<dbReference type="RefSeq" id="WP_001530176.1">
    <property type="nucleotide sequence ID" value="NZ_BFLU01000005.1"/>
</dbReference>
<dbReference type="EMBL" id="UGAB01000002">
    <property type="protein sequence ID" value="STF46218.1"/>
    <property type="molecule type" value="Genomic_DNA"/>
</dbReference>
<reference evidence="1 2" key="1">
    <citation type="submission" date="2018-06" db="EMBL/GenBank/DDBJ databases">
        <authorList>
            <consortium name="Pathogen Informatics"/>
            <person name="Doyle S."/>
        </authorList>
    </citation>
    <scope>NUCLEOTIDE SEQUENCE [LARGE SCALE GENOMIC DNA]</scope>
    <source>
        <strain evidence="1 2">NCTC7928</strain>
    </source>
</reference>
<name>A0A376LPL7_ECOLX</name>
<evidence type="ECO:0000313" key="2">
    <source>
        <dbReference type="Proteomes" id="UP000254877"/>
    </source>
</evidence>
<gene>
    <name evidence="1" type="ORF">NCTC7928_07020</name>
</gene>
<sequence length="88" mass="9938">MKDVSLQFTDKQQYNDIVINSGWLDANWSTVFIDDIGFVLVFDDPESETPVLIGKKGYYVNVRITGDDVDISQLEPFIVPDPGVRAWA</sequence>
<accession>A0A376LPL7</accession>
<dbReference type="AlphaFoldDB" id="A0A376LPL7"/>
<protein>
    <submittedName>
        <fullName evidence="1">Uncharacterized protein</fullName>
    </submittedName>
</protein>
<organism evidence="1 2">
    <name type="scientific">Escherichia coli</name>
    <dbReference type="NCBI Taxonomy" id="562"/>
    <lineage>
        <taxon>Bacteria</taxon>
        <taxon>Pseudomonadati</taxon>
        <taxon>Pseudomonadota</taxon>
        <taxon>Gammaproteobacteria</taxon>
        <taxon>Enterobacterales</taxon>
        <taxon>Enterobacteriaceae</taxon>
        <taxon>Escherichia</taxon>
    </lineage>
</organism>
<dbReference type="Proteomes" id="UP000254877">
    <property type="component" value="Unassembled WGS sequence"/>
</dbReference>